<evidence type="ECO:0000256" key="3">
    <source>
        <dbReference type="ARBA" id="ARBA00022741"/>
    </source>
</evidence>
<sequence>MEVVSILNEMYTKFDKCLEAHNCYKVETIGDAYMLVSGVPERARNHAAEIVDMAFDMLDAIVTVFNPVNNEKLKIRIGCHSGPVVAGIAGIKMPRYCLFGDTVTTANKMEQTSKALHIHITEATYKLLDRKFYEFQERGKMTLNGYTQSITYFTLSKKDRSGNLLVHSFQAVLDEMKCQETEEAKVKQQASSKTSNTKSSEMKANIIHPRQESAKNTSIKAEPKTQTTDDRGSVTVLRVKDTGNTNNINLVMTNGKINGETERTPNNDRAVNAKQQDAHNPVLLQKQSKTCVLI</sequence>
<evidence type="ECO:0000256" key="6">
    <source>
        <dbReference type="ARBA" id="ARBA00023239"/>
    </source>
</evidence>
<dbReference type="GO" id="GO:0004383">
    <property type="term" value="F:guanylate cyclase activity"/>
    <property type="evidence" value="ECO:0007669"/>
    <property type="project" value="TreeGrafter"/>
</dbReference>
<dbReference type="InterPro" id="IPR050401">
    <property type="entry name" value="Cyclic_nucleotide_synthase"/>
</dbReference>
<accession>A0A814BE48</accession>
<evidence type="ECO:0000313" key="13">
    <source>
        <dbReference type="Proteomes" id="UP000663829"/>
    </source>
</evidence>
<comment type="subcellular location">
    <subcellularLocation>
        <location evidence="1">Membrane</location>
    </subcellularLocation>
</comment>
<evidence type="ECO:0000259" key="8">
    <source>
        <dbReference type="PROSITE" id="PS50125"/>
    </source>
</evidence>
<evidence type="ECO:0000313" key="10">
    <source>
        <dbReference type="EMBL" id="CAF0925453.1"/>
    </source>
</evidence>
<dbReference type="InterPro" id="IPR029787">
    <property type="entry name" value="Nucleotide_cyclase"/>
</dbReference>
<evidence type="ECO:0000313" key="11">
    <source>
        <dbReference type="EMBL" id="CAF3614153.1"/>
    </source>
</evidence>
<dbReference type="EMBL" id="CAJNOK010001781">
    <property type="protein sequence ID" value="CAF0829631.1"/>
    <property type="molecule type" value="Genomic_DNA"/>
</dbReference>
<gene>
    <name evidence="10" type="ORF">GPM918_LOCUS9891</name>
    <name evidence="9" type="ORF">OVA965_LOCUS6077</name>
    <name evidence="12" type="ORF">SRO942_LOCUS9892</name>
    <name evidence="11" type="ORF">TMI583_LOCUS6073</name>
</gene>
<dbReference type="CDD" id="cd07302">
    <property type="entry name" value="CHD"/>
    <property type="match status" value="1"/>
</dbReference>
<evidence type="ECO:0000256" key="1">
    <source>
        <dbReference type="ARBA" id="ARBA00004370"/>
    </source>
</evidence>
<dbReference type="EMBL" id="CAJOBC010001886">
    <property type="protein sequence ID" value="CAF3704148.1"/>
    <property type="molecule type" value="Genomic_DNA"/>
</dbReference>
<dbReference type="Gene3D" id="3.30.70.1230">
    <property type="entry name" value="Nucleotide cyclase"/>
    <property type="match status" value="1"/>
</dbReference>
<dbReference type="SMART" id="SM00044">
    <property type="entry name" value="CYCc"/>
    <property type="match status" value="1"/>
</dbReference>
<dbReference type="Proteomes" id="UP000682733">
    <property type="component" value="Unassembled WGS sequence"/>
</dbReference>
<dbReference type="AlphaFoldDB" id="A0A814BE48"/>
<dbReference type="EMBL" id="CAJOBA010001781">
    <property type="protein sequence ID" value="CAF3614153.1"/>
    <property type="molecule type" value="Genomic_DNA"/>
</dbReference>
<feature type="region of interest" description="Disordered" evidence="7">
    <location>
        <begin position="184"/>
        <end position="234"/>
    </location>
</feature>
<keyword evidence="2" id="KW-0812">Transmembrane</keyword>
<feature type="compositionally biased region" description="Polar residues" evidence="7">
    <location>
        <begin position="188"/>
        <end position="199"/>
    </location>
</feature>
<dbReference type="GO" id="GO:0007168">
    <property type="term" value="P:receptor guanylyl cyclase signaling pathway"/>
    <property type="evidence" value="ECO:0007669"/>
    <property type="project" value="TreeGrafter"/>
</dbReference>
<dbReference type="EMBL" id="CAJNOQ010001886">
    <property type="protein sequence ID" value="CAF0925453.1"/>
    <property type="molecule type" value="Genomic_DNA"/>
</dbReference>
<evidence type="ECO:0000256" key="7">
    <source>
        <dbReference type="SAM" id="MobiDB-lite"/>
    </source>
</evidence>
<protein>
    <recommendedName>
        <fullName evidence="8">Guanylate cyclase domain-containing protein</fullName>
    </recommendedName>
</protein>
<proteinExistence type="predicted"/>
<keyword evidence="3" id="KW-0547">Nucleotide-binding</keyword>
<feature type="compositionally biased region" description="Basic and acidic residues" evidence="7">
    <location>
        <begin position="221"/>
        <end position="232"/>
    </location>
</feature>
<dbReference type="GO" id="GO:0004016">
    <property type="term" value="F:adenylate cyclase activity"/>
    <property type="evidence" value="ECO:0007669"/>
    <property type="project" value="TreeGrafter"/>
</dbReference>
<keyword evidence="5" id="KW-0472">Membrane</keyword>
<name>A0A814BE48_9BILA</name>
<dbReference type="Proteomes" id="UP000677228">
    <property type="component" value="Unassembled WGS sequence"/>
</dbReference>
<dbReference type="SUPFAM" id="SSF55073">
    <property type="entry name" value="Nucleotide cyclase"/>
    <property type="match status" value="1"/>
</dbReference>
<dbReference type="Proteomes" id="UP000663829">
    <property type="component" value="Unassembled WGS sequence"/>
</dbReference>
<dbReference type="OrthoDB" id="1890790at2759"/>
<dbReference type="GO" id="GO:0035556">
    <property type="term" value="P:intracellular signal transduction"/>
    <property type="evidence" value="ECO:0007669"/>
    <property type="project" value="InterPro"/>
</dbReference>
<keyword evidence="13" id="KW-1185">Reference proteome</keyword>
<dbReference type="InterPro" id="IPR001054">
    <property type="entry name" value="A/G_cyclase"/>
</dbReference>
<evidence type="ECO:0000256" key="2">
    <source>
        <dbReference type="ARBA" id="ARBA00022692"/>
    </source>
</evidence>
<evidence type="ECO:0000256" key="5">
    <source>
        <dbReference type="ARBA" id="ARBA00023136"/>
    </source>
</evidence>
<evidence type="ECO:0000256" key="4">
    <source>
        <dbReference type="ARBA" id="ARBA00022989"/>
    </source>
</evidence>
<dbReference type="PANTHER" id="PTHR11920">
    <property type="entry name" value="GUANYLYL CYCLASE"/>
    <property type="match status" value="1"/>
</dbReference>
<comment type="caution">
    <text evidence="10">The sequence shown here is derived from an EMBL/GenBank/DDBJ whole genome shotgun (WGS) entry which is preliminary data.</text>
</comment>
<feature type="domain" description="Guanylate cyclase" evidence="8">
    <location>
        <begin position="1"/>
        <end position="110"/>
    </location>
</feature>
<dbReference type="GO" id="GO:0000166">
    <property type="term" value="F:nucleotide binding"/>
    <property type="evidence" value="ECO:0007669"/>
    <property type="project" value="UniProtKB-KW"/>
</dbReference>
<reference evidence="10" key="1">
    <citation type="submission" date="2021-02" db="EMBL/GenBank/DDBJ databases">
        <authorList>
            <person name="Nowell W R."/>
        </authorList>
    </citation>
    <scope>NUCLEOTIDE SEQUENCE</scope>
</reference>
<dbReference type="GO" id="GO:0001653">
    <property type="term" value="F:peptide receptor activity"/>
    <property type="evidence" value="ECO:0007669"/>
    <property type="project" value="TreeGrafter"/>
</dbReference>
<dbReference type="PROSITE" id="PS50125">
    <property type="entry name" value="GUANYLATE_CYCLASE_2"/>
    <property type="match status" value="1"/>
</dbReference>
<organism evidence="10 13">
    <name type="scientific">Didymodactylos carnosus</name>
    <dbReference type="NCBI Taxonomy" id="1234261"/>
    <lineage>
        <taxon>Eukaryota</taxon>
        <taxon>Metazoa</taxon>
        <taxon>Spiralia</taxon>
        <taxon>Gnathifera</taxon>
        <taxon>Rotifera</taxon>
        <taxon>Eurotatoria</taxon>
        <taxon>Bdelloidea</taxon>
        <taxon>Philodinida</taxon>
        <taxon>Philodinidae</taxon>
        <taxon>Didymodactylos</taxon>
    </lineage>
</organism>
<dbReference type="GO" id="GO:0005886">
    <property type="term" value="C:plasma membrane"/>
    <property type="evidence" value="ECO:0007669"/>
    <property type="project" value="TreeGrafter"/>
</dbReference>
<keyword evidence="6" id="KW-0456">Lyase</keyword>
<dbReference type="Pfam" id="PF00211">
    <property type="entry name" value="Guanylate_cyc"/>
    <property type="match status" value="1"/>
</dbReference>
<evidence type="ECO:0000313" key="9">
    <source>
        <dbReference type="EMBL" id="CAF0829631.1"/>
    </source>
</evidence>
<keyword evidence="4" id="KW-1133">Transmembrane helix</keyword>
<evidence type="ECO:0000313" key="12">
    <source>
        <dbReference type="EMBL" id="CAF3704148.1"/>
    </source>
</evidence>
<dbReference type="PANTHER" id="PTHR11920:SF501">
    <property type="entry name" value="GUANYLATE CYCLASE 32E"/>
    <property type="match status" value="1"/>
</dbReference>
<dbReference type="Proteomes" id="UP000681722">
    <property type="component" value="Unassembled WGS sequence"/>
</dbReference>